<name>S9SGK0_9RHOB</name>
<dbReference type="Proteomes" id="UP000015347">
    <property type="component" value="Unassembled WGS sequence"/>
</dbReference>
<keyword evidence="4" id="KW-1185">Reference proteome</keyword>
<feature type="region of interest" description="Disordered" evidence="1">
    <location>
        <begin position="84"/>
        <end position="108"/>
    </location>
</feature>
<protein>
    <submittedName>
        <fullName evidence="3">Uncharacterized protein</fullName>
    </submittedName>
</protein>
<keyword evidence="2" id="KW-0732">Signal</keyword>
<evidence type="ECO:0000256" key="2">
    <source>
        <dbReference type="SAM" id="SignalP"/>
    </source>
</evidence>
<dbReference type="eggNOG" id="ENOG5033C4A">
    <property type="taxonomic scope" value="Bacteria"/>
</dbReference>
<organism evidence="3 4">
    <name type="scientific">Salipiger mucosus DSM 16094</name>
    <dbReference type="NCBI Taxonomy" id="1123237"/>
    <lineage>
        <taxon>Bacteria</taxon>
        <taxon>Pseudomonadati</taxon>
        <taxon>Pseudomonadota</taxon>
        <taxon>Alphaproteobacteria</taxon>
        <taxon>Rhodobacterales</taxon>
        <taxon>Roseobacteraceae</taxon>
        <taxon>Salipiger</taxon>
    </lineage>
</organism>
<sequence>MAVLLALVLALTGYEAAVARAAPAPAGQMVICTGQGLAVIAVDAEGNPVGPAHICPDAASGFFAALAESPVITPRVFAWQPVAARSGQRHRAGRVPPAGTARGPPLDV</sequence>
<evidence type="ECO:0000313" key="3">
    <source>
        <dbReference type="EMBL" id="EPX85419.1"/>
    </source>
</evidence>
<proteinExistence type="predicted"/>
<accession>S9SGK0</accession>
<dbReference type="HOGENOM" id="CLU_141071_0_0_5"/>
<dbReference type="EMBL" id="APVH01000009">
    <property type="protein sequence ID" value="EPX85419.1"/>
    <property type="molecule type" value="Genomic_DNA"/>
</dbReference>
<feature type="chain" id="PRO_5004556862" evidence="2">
    <location>
        <begin position="22"/>
        <end position="108"/>
    </location>
</feature>
<reference evidence="4" key="1">
    <citation type="journal article" date="2014" name="Stand. Genomic Sci.">
        <title>Genome sequence of the exopolysaccharide-producing Salipiger mucosus type strain (DSM 16094(T)), a moderately halophilic member of the Roseobacter clade.</title>
        <authorList>
            <person name="Riedel T."/>
            <person name="Spring S."/>
            <person name="Fiebig A."/>
            <person name="Petersen J."/>
            <person name="Kyrpides N.C."/>
            <person name="Goker M."/>
            <person name="Klenk H.P."/>
        </authorList>
    </citation>
    <scope>NUCLEOTIDE SEQUENCE [LARGE SCALE GENOMIC DNA]</scope>
    <source>
        <strain evidence="4">DSM 16094</strain>
    </source>
</reference>
<feature type="signal peptide" evidence="2">
    <location>
        <begin position="1"/>
        <end position="21"/>
    </location>
</feature>
<gene>
    <name evidence="3" type="ORF">Salmuc_02800</name>
</gene>
<evidence type="ECO:0000256" key="1">
    <source>
        <dbReference type="SAM" id="MobiDB-lite"/>
    </source>
</evidence>
<dbReference type="STRING" id="1123237.Salmuc_02800"/>
<evidence type="ECO:0000313" key="4">
    <source>
        <dbReference type="Proteomes" id="UP000015347"/>
    </source>
</evidence>
<dbReference type="AlphaFoldDB" id="S9SGK0"/>
<comment type="caution">
    <text evidence="3">The sequence shown here is derived from an EMBL/GenBank/DDBJ whole genome shotgun (WGS) entry which is preliminary data.</text>
</comment>